<feature type="region of interest" description="Disordered" evidence="16">
    <location>
        <begin position="595"/>
        <end position="656"/>
    </location>
</feature>
<evidence type="ECO:0000256" key="1">
    <source>
        <dbReference type="ARBA" id="ARBA00001947"/>
    </source>
</evidence>
<keyword evidence="7 17" id="KW-0812">Transmembrane</keyword>
<keyword evidence="11 17" id="KW-1133">Transmembrane helix</keyword>
<dbReference type="InterPro" id="IPR048024">
    <property type="entry name" value="Fxna-like_M28_dom"/>
</dbReference>
<dbReference type="SUPFAM" id="SSF53187">
    <property type="entry name" value="Zn-dependent exopeptidases"/>
    <property type="match status" value="1"/>
</dbReference>
<keyword evidence="12" id="KW-0482">Metalloprotease</keyword>
<evidence type="ECO:0000256" key="12">
    <source>
        <dbReference type="ARBA" id="ARBA00023049"/>
    </source>
</evidence>
<evidence type="ECO:0000256" key="7">
    <source>
        <dbReference type="ARBA" id="ARBA00022692"/>
    </source>
</evidence>
<name>A0AAJ0GDH5_9PEZI</name>
<comment type="subcellular location">
    <subcellularLocation>
        <location evidence="3">Vacuole membrane</location>
        <topology evidence="3">Multi-pass membrane protein</topology>
    </subcellularLocation>
</comment>
<keyword evidence="8 15" id="KW-0479">Metal-binding</keyword>
<dbReference type="FunFam" id="3.40.630.10:FF:000057">
    <property type="entry name" value="Vacuolar membrane protease"/>
    <property type="match status" value="1"/>
</dbReference>
<dbReference type="GO" id="GO:0006508">
    <property type="term" value="P:proteolysis"/>
    <property type="evidence" value="ECO:0007669"/>
    <property type="project" value="UniProtKB-KW"/>
</dbReference>
<dbReference type="GO" id="GO:0008235">
    <property type="term" value="F:metalloexopeptidase activity"/>
    <property type="evidence" value="ECO:0007669"/>
    <property type="project" value="InterPro"/>
</dbReference>
<evidence type="ECO:0000313" key="22">
    <source>
        <dbReference type="Proteomes" id="UP001271007"/>
    </source>
</evidence>
<dbReference type="InterPro" id="IPR007484">
    <property type="entry name" value="Peptidase_M28"/>
</dbReference>
<keyword evidence="10 15" id="KW-0862">Zinc</keyword>
<evidence type="ECO:0000256" key="13">
    <source>
        <dbReference type="ARBA" id="ARBA00023136"/>
    </source>
</evidence>
<feature type="domain" description="Peptidase M28" evidence="18">
    <location>
        <begin position="181"/>
        <end position="356"/>
    </location>
</feature>
<feature type="transmembrane region" description="Helical" evidence="17">
    <location>
        <begin position="753"/>
        <end position="774"/>
    </location>
</feature>
<feature type="transmembrane region" description="Helical" evidence="17">
    <location>
        <begin position="12"/>
        <end position="35"/>
    </location>
</feature>
<organism evidence="21 22">
    <name type="scientific">Extremus antarcticus</name>
    <dbReference type="NCBI Taxonomy" id="702011"/>
    <lineage>
        <taxon>Eukaryota</taxon>
        <taxon>Fungi</taxon>
        <taxon>Dikarya</taxon>
        <taxon>Ascomycota</taxon>
        <taxon>Pezizomycotina</taxon>
        <taxon>Dothideomycetes</taxon>
        <taxon>Dothideomycetidae</taxon>
        <taxon>Mycosphaerellales</taxon>
        <taxon>Extremaceae</taxon>
        <taxon>Extremus</taxon>
    </lineage>
</organism>
<dbReference type="CDD" id="cd03875">
    <property type="entry name" value="M28_Fxna_like"/>
    <property type="match status" value="1"/>
</dbReference>
<dbReference type="Proteomes" id="UP001271007">
    <property type="component" value="Unassembled WGS sequence"/>
</dbReference>
<keyword evidence="5" id="KW-0926">Vacuole</keyword>
<feature type="transmembrane region" description="Helical" evidence="17">
    <location>
        <begin position="688"/>
        <end position="713"/>
    </location>
</feature>
<feature type="domain" description="Vacuolar membrane protease C-terminal" evidence="19">
    <location>
        <begin position="780"/>
        <end position="993"/>
    </location>
</feature>
<evidence type="ECO:0000259" key="18">
    <source>
        <dbReference type="Pfam" id="PF04389"/>
    </source>
</evidence>
<evidence type="ECO:0000259" key="20">
    <source>
        <dbReference type="Pfam" id="PF22251"/>
    </source>
</evidence>
<comment type="cofactor">
    <cofactor evidence="1">
        <name>Zn(2+)</name>
        <dbReference type="ChEBI" id="CHEBI:29105"/>
    </cofactor>
</comment>
<dbReference type="InterPro" id="IPR053975">
    <property type="entry name" value="PFF1_C"/>
</dbReference>
<sequence>MAKKSSYNPFGFVPTQVSLISSALYIALFAVLIWIHTTVPSVPSDPTPMKGVNLTQAWLDLGFVSDGHHPVDSRRNEVVRSYLLERIEGVLESNGADYKVLLERVGGKVVNETGMREERVKERPRAVTVFDDRRSNVTFVDDFRKEPCTCYSESTNIMVYIRGKEDPKEDWWNSTERYEGQGGVLVNAHYDSVSSGYGATDDGVGVVSILQLISYFTTEGNQPKRGLVALLNNNEEDGLYGAHEFLRHPLSQFTHMFLNLEGAGAGGRAMLFRSTDAEVTKLYKSPHPFGNVVSGDGFRRGLVRSGTDYSVFNGDNRMRGVDVAFYEPRARYHTDQDDARDTSAESLWHMLSAALATTEAMTSYEGDDFDGSTRRNGKLDISSGSNSVYFDLLGSSFAVIRLPTLFALSITLLVAAPLLLIILEVIIRKQGKWYPLSKRQYLHSEDDDEAVHFSGMRGLFRFPLAFVVATAAVLALAYLLTKINPHILYSSEYAVWAMMLSAWFIVAWFFLVGADQIRPTALQRMYILMWLYALTWVMLVGATVGENNFDLGSGYFVVIYNLAVFAALLISYLELFALPTKTAYVEHVSGAEQEIHGRSGRPGSRSSRSVLSGSRARPAAADDEDEGGATERSGLFSGSDRRGGNTFGKNIGKRTQLDEEVEATEDKFLNQAYGDEQPWSSSLPQWTWVLQLLLIAPINIIVVGQIALLLTSALHQTPADGNPVLPIYLFIAMLAVLLLLPLTPFLHRFSTKIAGLLFLVFVGCLIYNLLAFPFSSDARLKIYFVQQVNDLADYNHNNVTLIGLDGYLQDIIAELPSATGQKIRCGKHSAVGVPKNGLQACSWTGLAPDATAHQHPEIAGHSSKNKSESFRTITSKDNSPVHIHIRSTSSKACRLAFDNPVSEVQIEDAAHDPRYQSVADGGSKEIKLFSREWGKNFKLSVAWADGKTKGQKGKAVCMWNDVNVPGVIPAWDEVARFMPVWSALTKAGDGLVELGQEFIIE</sequence>
<evidence type="ECO:0000256" key="5">
    <source>
        <dbReference type="ARBA" id="ARBA00022554"/>
    </source>
</evidence>
<evidence type="ECO:0000256" key="17">
    <source>
        <dbReference type="SAM" id="Phobius"/>
    </source>
</evidence>
<dbReference type="EMBL" id="JAWDJX010000008">
    <property type="protein sequence ID" value="KAK3055701.1"/>
    <property type="molecule type" value="Genomic_DNA"/>
</dbReference>
<dbReference type="Pfam" id="PF22251">
    <property type="entry name" value="PFF1_TM"/>
    <property type="match status" value="1"/>
</dbReference>
<comment type="function">
    <text evidence="2">May be involved in vacuolar sorting and osmoregulation.</text>
</comment>
<dbReference type="GO" id="GO:0046872">
    <property type="term" value="F:metal ion binding"/>
    <property type="evidence" value="ECO:0007669"/>
    <property type="project" value="UniProtKB-KW"/>
</dbReference>
<feature type="transmembrane region" description="Helical" evidence="17">
    <location>
        <begin position="405"/>
        <end position="427"/>
    </location>
</feature>
<dbReference type="InterPro" id="IPR045175">
    <property type="entry name" value="M28_fam"/>
</dbReference>
<dbReference type="EC" id="3.4.-.-" evidence="15"/>
<dbReference type="AlphaFoldDB" id="A0AAJ0GDH5"/>
<feature type="transmembrane region" description="Helical" evidence="17">
    <location>
        <begin position="551"/>
        <end position="573"/>
    </location>
</feature>
<dbReference type="PANTHER" id="PTHR12147:SF58">
    <property type="entry name" value="VACUOLAR MEMBRANE PROTEASE"/>
    <property type="match status" value="1"/>
</dbReference>
<dbReference type="Pfam" id="PF04389">
    <property type="entry name" value="Peptidase_M28"/>
    <property type="match status" value="1"/>
</dbReference>
<gene>
    <name evidence="21" type="ORF">LTR09_003622</name>
</gene>
<keyword evidence="6 15" id="KW-0645">Protease</keyword>
<feature type="transmembrane region" description="Helical" evidence="17">
    <location>
        <begin position="493"/>
        <end position="514"/>
    </location>
</feature>
<feature type="transmembrane region" description="Helical" evidence="17">
    <location>
        <begin position="725"/>
        <end position="746"/>
    </location>
</feature>
<proteinExistence type="inferred from homology"/>
<comment type="caution">
    <text evidence="21">The sequence shown here is derived from an EMBL/GenBank/DDBJ whole genome shotgun (WGS) entry which is preliminary data.</text>
</comment>
<evidence type="ECO:0000313" key="21">
    <source>
        <dbReference type="EMBL" id="KAK3055701.1"/>
    </source>
</evidence>
<evidence type="ECO:0000256" key="16">
    <source>
        <dbReference type="SAM" id="MobiDB-lite"/>
    </source>
</evidence>
<reference evidence="21" key="1">
    <citation type="submission" date="2023-04" db="EMBL/GenBank/DDBJ databases">
        <title>Black Yeasts Isolated from many extreme environments.</title>
        <authorList>
            <person name="Coleine C."/>
            <person name="Stajich J.E."/>
            <person name="Selbmann L."/>
        </authorList>
    </citation>
    <scope>NUCLEOTIDE SEQUENCE</scope>
    <source>
        <strain evidence="21">CCFEE 5312</strain>
    </source>
</reference>
<protein>
    <recommendedName>
        <fullName evidence="15">Peptide hydrolase</fullName>
        <ecNumber evidence="15">3.4.-.-</ecNumber>
    </recommendedName>
</protein>
<evidence type="ECO:0000259" key="19">
    <source>
        <dbReference type="Pfam" id="PF22250"/>
    </source>
</evidence>
<keyword evidence="13 17" id="KW-0472">Membrane</keyword>
<dbReference type="InterPro" id="IPR053976">
    <property type="entry name" value="PFF1_TM"/>
</dbReference>
<feature type="transmembrane region" description="Helical" evidence="17">
    <location>
        <begin position="526"/>
        <end position="545"/>
    </location>
</feature>
<evidence type="ECO:0000256" key="2">
    <source>
        <dbReference type="ARBA" id="ARBA00003273"/>
    </source>
</evidence>
<dbReference type="PANTHER" id="PTHR12147">
    <property type="entry name" value="METALLOPEPTIDASE M28 FAMILY MEMBER"/>
    <property type="match status" value="1"/>
</dbReference>
<evidence type="ECO:0000256" key="10">
    <source>
        <dbReference type="ARBA" id="ARBA00022833"/>
    </source>
</evidence>
<evidence type="ECO:0000256" key="11">
    <source>
        <dbReference type="ARBA" id="ARBA00022989"/>
    </source>
</evidence>
<dbReference type="GO" id="GO:0005774">
    <property type="term" value="C:vacuolar membrane"/>
    <property type="evidence" value="ECO:0007669"/>
    <property type="project" value="UniProtKB-SubCell"/>
</dbReference>
<comment type="similarity">
    <text evidence="4 15">Belongs to the peptidase M28 family.</text>
</comment>
<feature type="transmembrane region" description="Helical" evidence="17">
    <location>
        <begin position="462"/>
        <end position="481"/>
    </location>
</feature>
<evidence type="ECO:0000256" key="14">
    <source>
        <dbReference type="ARBA" id="ARBA00023180"/>
    </source>
</evidence>
<feature type="domain" description="Vacuolar membrane protease transmembrane" evidence="20">
    <location>
        <begin position="460"/>
        <end position="750"/>
    </location>
</feature>
<keyword evidence="9 15" id="KW-0378">Hydrolase</keyword>
<accession>A0AAJ0GDH5</accession>
<evidence type="ECO:0000256" key="3">
    <source>
        <dbReference type="ARBA" id="ARBA00004128"/>
    </source>
</evidence>
<evidence type="ECO:0000256" key="15">
    <source>
        <dbReference type="RuleBase" id="RU361240"/>
    </source>
</evidence>
<keyword evidence="14" id="KW-0325">Glycoprotein</keyword>
<dbReference type="Pfam" id="PF22250">
    <property type="entry name" value="PFF1_C"/>
    <property type="match status" value="1"/>
</dbReference>
<evidence type="ECO:0000256" key="4">
    <source>
        <dbReference type="ARBA" id="ARBA00010918"/>
    </source>
</evidence>
<dbReference type="Gene3D" id="3.40.630.10">
    <property type="entry name" value="Zn peptidases"/>
    <property type="match status" value="1"/>
</dbReference>
<evidence type="ECO:0000256" key="9">
    <source>
        <dbReference type="ARBA" id="ARBA00022801"/>
    </source>
</evidence>
<keyword evidence="22" id="KW-1185">Reference proteome</keyword>
<evidence type="ECO:0000256" key="6">
    <source>
        <dbReference type="ARBA" id="ARBA00022670"/>
    </source>
</evidence>
<feature type="compositionally biased region" description="Low complexity" evidence="16">
    <location>
        <begin position="601"/>
        <end position="619"/>
    </location>
</feature>
<evidence type="ECO:0000256" key="8">
    <source>
        <dbReference type="ARBA" id="ARBA00022723"/>
    </source>
</evidence>